<evidence type="ECO:0000313" key="2">
    <source>
        <dbReference type="EMBL" id="PSR82348.1"/>
    </source>
</evidence>
<dbReference type="OrthoDB" id="7777654at2759"/>
<keyword evidence="3" id="KW-1185">Reference proteome</keyword>
<keyword evidence="1" id="KW-0732">Signal</keyword>
<organism evidence="2 3">
    <name type="scientific">Hermanssonia centrifuga</name>
    <dbReference type="NCBI Taxonomy" id="98765"/>
    <lineage>
        <taxon>Eukaryota</taxon>
        <taxon>Fungi</taxon>
        <taxon>Dikarya</taxon>
        <taxon>Basidiomycota</taxon>
        <taxon>Agaricomycotina</taxon>
        <taxon>Agaricomycetes</taxon>
        <taxon>Polyporales</taxon>
        <taxon>Meruliaceae</taxon>
        <taxon>Hermanssonia</taxon>
    </lineage>
</organism>
<dbReference type="InterPro" id="IPR036188">
    <property type="entry name" value="FAD/NAD-bd_sf"/>
</dbReference>
<dbReference type="Pfam" id="PF13450">
    <property type="entry name" value="NAD_binding_8"/>
    <property type="match status" value="1"/>
</dbReference>
<sequence>MAFKKSALFLSLVISAIATSTSESLPVCIVGAGPAGLTIANGLESKGYSTIIFEKDAEVGGKCQEYYEG</sequence>
<comment type="caution">
    <text evidence="2">The sequence shown here is derived from an EMBL/GenBank/DDBJ whole genome shotgun (WGS) entry which is preliminary data.</text>
</comment>
<dbReference type="PRINTS" id="PR00419">
    <property type="entry name" value="ADXRDTASE"/>
</dbReference>
<protein>
    <submittedName>
        <fullName evidence="2">Uncharacterized protein</fullName>
    </submittedName>
</protein>
<reference evidence="2 3" key="1">
    <citation type="submission" date="2018-02" db="EMBL/GenBank/DDBJ databases">
        <title>Genome sequence of the basidiomycete white-rot fungus Phlebia centrifuga.</title>
        <authorList>
            <person name="Granchi Z."/>
            <person name="Peng M."/>
            <person name="de Vries R.P."/>
            <person name="Hilden K."/>
            <person name="Makela M.R."/>
            <person name="Grigoriev I."/>
            <person name="Riley R."/>
        </authorList>
    </citation>
    <scope>NUCLEOTIDE SEQUENCE [LARGE SCALE GENOMIC DNA]</scope>
    <source>
        <strain evidence="2 3">FBCC195</strain>
    </source>
</reference>
<proteinExistence type="predicted"/>
<evidence type="ECO:0000256" key="1">
    <source>
        <dbReference type="SAM" id="SignalP"/>
    </source>
</evidence>
<feature type="chain" id="PRO_5015350405" evidence="1">
    <location>
        <begin position="19"/>
        <end position="69"/>
    </location>
</feature>
<dbReference type="STRING" id="98765.A0A2R6P0I6"/>
<dbReference type="SUPFAM" id="SSF51971">
    <property type="entry name" value="Nucleotide-binding domain"/>
    <property type="match status" value="1"/>
</dbReference>
<dbReference type="AlphaFoldDB" id="A0A2R6P0I6"/>
<evidence type="ECO:0000313" key="3">
    <source>
        <dbReference type="Proteomes" id="UP000186601"/>
    </source>
</evidence>
<dbReference type="EMBL" id="MLYV02000589">
    <property type="protein sequence ID" value="PSR82348.1"/>
    <property type="molecule type" value="Genomic_DNA"/>
</dbReference>
<dbReference type="Proteomes" id="UP000186601">
    <property type="component" value="Unassembled WGS sequence"/>
</dbReference>
<feature type="signal peptide" evidence="1">
    <location>
        <begin position="1"/>
        <end position="18"/>
    </location>
</feature>
<name>A0A2R6P0I6_9APHY</name>
<dbReference type="Gene3D" id="3.50.50.60">
    <property type="entry name" value="FAD/NAD(P)-binding domain"/>
    <property type="match status" value="1"/>
</dbReference>
<gene>
    <name evidence="2" type="ORF">PHLCEN_2v6091</name>
</gene>
<accession>A0A2R6P0I6</accession>